<proteinExistence type="predicted"/>
<dbReference type="AlphaFoldDB" id="A0A6N3GC23"/>
<protein>
    <submittedName>
        <fullName evidence="1">Uncharacterized protein</fullName>
    </submittedName>
</protein>
<evidence type="ECO:0000313" key="1">
    <source>
        <dbReference type="EMBL" id="VYU61994.1"/>
    </source>
</evidence>
<gene>
    <name evidence="1" type="ORF">RGLFYP36_02311</name>
</gene>
<dbReference type="RefSeq" id="WP_421929133.1">
    <property type="nucleotide sequence ID" value="NZ_CACRUU010000092.1"/>
</dbReference>
<dbReference type="EMBL" id="CACRUU010000092">
    <property type="protein sequence ID" value="VYU61994.1"/>
    <property type="molecule type" value="Genomic_DNA"/>
</dbReference>
<accession>A0A6N3GC23</accession>
<reference evidence="1" key="1">
    <citation type="submission" date="2019-11" db="EMBL/GenBank/DDBJ databases">
        <authorList>
            <person name="Feng L."/>
        </authorList>
    </citation>
    <scope>NUCLEOTIDE SEQUENCE</scope>
    <source>
        <strain evidence="1">RgnavusLFYP36</strain>
    </source>
</reference>
<organism evidence="1">
    <name type="scientific">Mediterraneibacter gnavus</name>
    <name type="common">Ruminococcus gnavus</name>
    <dbReference type="NCBI Taxonomy" id="33038"/>
    <lineage>
        <taxon>Bacteria</taxon>
        <taxon>Bacillati</taxon>
        <taxon>Bacillota</taxon>
        <taxon>Clostridia</taxon>
        <taxon>Lachnospirales</taxon>
        <taxon>Lachnospiraceae</taxon>
        <taxon>Mediterraneibacter</taxon>
    </lineage>
</organism>
<sequence length="191" mass="22256">MAFALRRQLSDSSRKRNGGVNIRRKNRRYLAAGLTVFSLLFGGLQVWAAEEPDAGWETKIQKEEKSNMEILIASEQPYTYLSQMKERIQFVGALSLGELYQLQEILPYLMIKEHIGKERAAWDTKMYLEVVEEWKRREEALISEEEKQSLTEALIKMLPENGQSYVIDGKESRVDSLQRYGEFLQKNLLNF</sequence>
<name>A0A6N3GC23_MEDGN</name>